<keyword evidence="4" id="KW-1185">Reference proteome</keyword>
<dbReference type="Pfam" id="PF03779">
    <property type="entry name" value="SPW"/>
    <property type="match status" value="1"/>
</dbReference>
<feature type="domain" description="SPW repeat-containing integral membrane" evidence="2">
    <location>
        <begin position="32"/>
        <end position="128"/>
    </location>
</feature>
<keyword evidence="1" id="KW-1133">Transmembrane helix</keyword>
<evidence type="ECO:0000256" key="1">
    <source>
        <dbReference type="SAM" id="Phobius"/>
    </source>
</evidence>
<evidence type="ECO:0000313" key="4">
    <source>
        <dbReference type="Proteomes" id="UP001595851"/>
    </source>
</evidence>
<gene>
    <name evidence="3" type="ORF">ACFOY2_17675</name>
</gene>
<keyword evidence="1" id="KW-0812">Transmembrane</keyword>
<comment type="caution">
    <text evidence="3">The sequence shown here is derived from an EMBL/GenBank/DDBJ whole genome shotgun (WGS) entry which is preliminary data.</text>
</comment>
<protein>
    <submittedName>
        <fullName evidence="3">SPW repeat protein</fullName>
    </submittedName>
</protein>
<organism evidence="3 4">
    <name type="scientific">Nonomuraea purpurea</name>
    <dbReference type="NCBI Taxonomy" id="1849276"/>
    <lineage>
        <taxon>Bacteria</taxon>
        <taxon>Bacillati</taxon>
        <taxon>Actinomycetota</taxon>
        <taxon>Actinomycetes</taxon>
        <taxon>Streptosporangiales</taxon>
        <taxon>Streptosporangiaceae</taxon>
        <taxon>Nonomuraea</taxon>
    </lineage>
</organism>
<name>A0ABV8G511_9ACTN</name>
<feature type="transmembrane region" description="Helical" evidence="1">
    <location>
        <begin position="30"/>
        <end position="49"/>
    </location>
</feature>
<feature type="transmembrane region" description="Helical" evidence="1">
    <location>
        <begin position="61"/>
        <end position="79"/>
    </location>
</feature>
<proteinExistence type="predicted"/>
<feature type="transmembrane region" description="Helical" evidence="1">
    <location>
        <begin position="116"/>
        <end position="137"/>
    </location>
</feature>
<keyword evidence="1" id="KW-0472">Membrane</keyword>
<evidence type="ECO:0000313" key="3">
    <source>
        <dbReference type="EMBL" id="MFC4009066.1"/>
    </source>
</evidence>
<dbReference type="EMBL" id="JBHSBI010000008">
    <property type="protein sequence ID" value="MFC4009066.1"/>
    <property type="molecule type" value="Genomic_DNA"/>
</dbReference>
<evidence type="ECO:0000259" key="2">
    <source>
        <dbReference type="Pfam" id="PF03779"/>
    </source>
</evidence>
<accession>A0ABV8G511</accession>
<dbReference type="Proteomes" id="UP001595851">
    <property type="component" value="Unassembled WGS sequence"/>
</dbReference>
<dbReference type="RefSeq" id="WP_379529128.1">
    <property type="nucleotide sequence ID" value="NZ_JBHSBI010000008.1"/>
</dbReference>
<feature type="transmembrane region" description="Helical" evidence="1">
    <location>
        <begin position="85"/>
        <end position="104"/>
    </location>
</feature>
<dbReference type="InterPro" id="IPR005530">
    <property type="entry name" value="SPW"/>
</dbReference>
<sequence>MAGQAMSMHPDIAELREKYELAAESPTGKAVAGLTFLTGLYLAISPWVVGFNRFTTLTVNNLVVGIALAMLALGFASAYGHTHGIAWVAPVIGIWTIISVWVVSGHVATAATIWSNVVTGVIALLLGLGAASAVRAWGR</sequence>
<reference evidence="4" key="1">
    <citation type="journal article" date="2019" name="Int. J. Syst. Evol. Microbiol.">
        <title>The Global Catalogue of Microorganisms (GCM) 10K type strain sequencing project: providing services to taxonomists for standard genome sequencing and annotation.</title>
        <authorList>
            <consortium name="The Broad Institute Genomics Platform"/>
            <consortium name="The Broad Institute Genome Sequencing Center for Infectious Disease"/>
            <person name="Wu L."/>
            <person name="Ma J."/>
        </authorList>
    </citation>
    <scope>NUCLEOTIDE SEQUENCE [LARGE SCALE GENOMIC DNA]</scope>
    <source>
        <strain evidence="4">TBRC 1276</strain>
    </source>
</reference>